<dbReference type="InterPro" id="IPR027409">
    <property type="entry name" value="GroEL-like_apical_dom_sf"/>
</dbReference>
<feature type="compositionally biased region" description="Low complexity" evidence="3">
    <location>
        <begin position="15"/>
        <end position="31"/>
    </location>
</feature>
<dbReference type="SMR" id="A0A1D6GNK0"/>
<dbReference type="EMBL" id="CM000781">
    <property type="protein sequence ID" value="AQK64802.1"/>
    <property type="molecule type" value="Genomic_DNA"/>
</dbReference>
<gene>
    <name evidence="4" type="ORF">ZEAMMB73_Zm00001d013912</name>
</gene>
<organism evidence="4">
    <name type="scientific">Zea mays</name>
    <name type="common">Maize</name>
    <dbReference type="NCBI Taxonomy" id="4577"/>
    <lineage>
        <taxon>Eukaryota</taxon>
        <taxon>Viridiplantae</taxon>
        <taxon>Streptophyta</taxon>
        <taxon>Embryophyta</taxon>
        <taxon>Tracheophyta</taxon>
        <taxon>Spermatophyta</taxon>
        <taxon>Magnoliopsida</taxon>
        <taxon>Liliopsida</taxon>
        <taxon>Poales</taxon>
        <taxon>Poaceae</taxon>
        <taxon>PACMAD clade</taxon>
        <taxon>Panicoideae</taxon>
        <taxon>Andropogonodae</taxon>
        <taxon>Andropogoneae</taxon>
        <taxon>Tripsacinae</taxon>
        <taxon>Zea</taxon>
    </lineage>
</organism>
<dbReference type="Gene3D" id="3.50.7.10">
    <property type="entry name" value="GroEL"/>
    <property type="match status" value="1"/>
</dbReference>
<dbReference type="PANTHER" id="PTHR45633">
    <property type="entry name" value="60 KDA HEAT SHOCK PROTEIN, MITOCHONDRIAL"/>
    <property type="match status" value="1"/>
</dbReference>
<proteinExistence type="inferred from homology"/>
<dbReference type="GO" id="GO:0042026">
    <property type="term" value="P:protein refolding"/>
    <property type="evidence" value="ECO:0007669"/>
    <property type="project" value="InterPro"/>
</dbReference>
<keyword evidence="2" id="KW-0143">Chaperone</keyword>
<comment type="similarity">
    <text evidence="1">Belongs to the chaperonin (HSP60) family.</text>
</comment>
<evidence type="ECO:0000256" key="1">
    <source>
        <dbReference type="ARBA" id="ARBA00006607"/>
    </source>
</evidence>
<protein>
    <submittedName>
        <fullName evidence="4">Chaperonin 60 subunit beta 2 chloroplastic</fullName>
    </submittedName>
</protein>
<dbReference type="STRING" id="4577.A0A1D6GNK0"/>
<sequence>MVETRRSSAAATGKRTSPSSSSSSVPSRSAPRMATPFIMSLKLWREPEDPLILIHDKKVTNMHAVVKVLEMALKKQRPLLIVAKDVESEVLGTLIINKLRAGIKVIAEELGMNLENVEPHMLGSCKKV</sequence>
<reference evidence="4" key="1">
    <citation type="submission" date="2015-12" db="EMBL/GenBank/DDBJ databases">
        <title>Update maize B73 reference genome by single molecule sequencing technologies.</title>
        <authorList>
            <consortium name="Maize Genome Sequencing Project"/>
            <person name="Ware D."/>
        </authorList>
    </citation>
    <scope>NUCLEOTIDE SEQUENCE</scope>
    <source>
        <tissue evidence="4">Seedling</tissue>
    </source>
</reference>
<name>A0A1D6GNK0_MAIZE</name>
<dbReference type="AlphaFoldDB" id="A0A1D6GNK0"/>
<dbReference type="GO" id="GO:0140662">
    <property type="term" value="F:ATP-dependent protein folding chaperone"/>
    <property type="evidence" value="ECO:0007669"/>
    <property type="project" value="InterPro"/>
</dbReference>
<feature type="region of interest" description="Disordered" evidence="3">
    <location>
        <begin position="1"/>
        <end position="31"/>
    </location>
</feature>
<evidence type="ECO:0000313" key="4">
    <source>
        <dbReference type="EMBL" id="AQK64802.1"/>
    </source>
</evidence>
<evidence type="ECO:0000256" key="3">
    <source>
        <dbReference type="SAM" id="MobiDB-lite"/>
    </source>
</evidence>
<dbReference type="InterPro" id="IPR001844">
    <property type="entry name" value="Cpn60/GroEL"/>
</dbReference>
<evidence type="ECO:0000256" key="2">
    <source>
        <dbReference type="ARBA" id="ARBA00023186"/>
    </source>
</evidence>
<dbReference type="SUPFAM" id="SSF52029">
    <property type="entry name" value="GroEL apical domain-like"/>
    <property type="match status" value="1"/>
</dbReference>
<dbReference type="InParanoid" id="A0A1D6GNK0"/>
<accession>A0A1D6GNK0</accession>